<dbReference type="AlphaFoldDB" id="A0A940S7S1"/>
<reference evidence="1" key="1">
    <citation type="submission" date="2021-03" db="EMBL/GenBank/DDBJ databases">
        <authorList>
            <person name="So Y."/>
        </authorList>
    </citation>
    <scope>NUCLEOTIDE SEQUENCE</scope>
    <source>
        <strain evidence="1">SG15</strain>
    </source>
</reference>
<evidence type="ECO:0000313" key="2">
    <source>
        <dbReference type="Proteomes" id="UP000677537"/>
    </source>
</evidence>
<organism evidence="1 2">
    <name type="scientific">Roseomonas indoligenes</name>
    <dbReference type="NCBI Taxonomy" id="2820811"/>
    <lineage>
        <taxon>Bacteria</taxon>
        <taxon>Pseudomonadati</taxon>
        <taxon>Pseudomonadota</taxon>
        <taxon>Alphaproteobacteria</taxon>
        <taxon>Acetobacterales</taxon>
        <taxon>Roseomonadaceae</taxon>
        <taxon>Roseomonas</taxon>
    </lineage>
</organism>
<keyword evidence="2" id="KW-1185">Reference proteome</keyword>
<gene>
    <name evidence="1" type="ORF">J5Y10_21340</name>
</gene>
<dbReference type="Proteomes" id="UP000677537">
    <property type="component" value="Unassembled WGS sequence"/>
</dbReference>
<name>A0A940S7S1_9PROT</name>
<comment type="caution">
    <text evidence="1">The sequence shown here is derived from an EMBL/GenBank/DDBJ whole genome shotgun (WGS) entry which is preliminary data.</text>
</comment>
<accession>A0A940S7S1</accession>
<dbReference type="EMBL" id="JAGIZA010000016">
    <property type="protein sequence ID" value="MBP0495344.1"/>
    <property type="molecule type" value="Genomic_DNA"/>
</dbReference>
<dbReference type="RefSeq" id="WP_209376139.1">
    <property type="nucleotide sequence ID" value="NZ_JAGIZA010000016.1"/>
</dbReference>
<proteinExistence type="predicted"/>
<protein>
    <submittedName>
        <fullName evidence="1">Uncharacterized protein</fullName>
    </submittedName>
</protein>
<evidence type="ECO:0000313" key="1">
    <source>
        <dbReference type="EMBL" id="MBP0495344.1"/>
    </source>
</evidence>
<sequence>MSVHEPSRLILDAEDRILRQRDIITRLERQGSDLVPTAQDLLRCMLETQRVFAEMRGREAPAGMVPAVSGAGQSIDAEALRQDLVRLAAHAASQDMRLAQEFFTMVQQRLLARLSG</sequence>